<dbReference type="InterPro" id="IPR046357">
    <property type="entry name" value="PPIase_dom_sf"/>
</dbReference>
<keyword evidence="3 5" id="KW-0697">Rotamase</keyword>
<dbReference type="PROSITE" id="PS51257">
    <property type="entry name" value="PROKAR_LIPOPROTEIN"/>
    <property type="match status" value="1"/>
</dbReference>
<dbReference type="Pfam" id="PF00254">
    <property type="entry name" value="FKBP_C"/>
    <property type="match status" value="1"/>
</dbReference>
<dbReference type="InterPro" id="IPR001179">
    <property type="entry name" value="PPIase_FKBP_dom"/>
</dbReference>
<dbReference type="FunFam" id="3.10.50.40:FF:000006">
    <property type="entry name" value="Peptidyl-prolyl cis-trans isomerase"/>
    <property type="match status" value="1"/>
</dbReference>
<evidence type="ECO:0000256" key="6">
    <source>
        <dbReference type="RuleBase" id="RU003915"/>
    </source>
</evidence>
<comment type="similarity">
    <text evidence="2 6">Belongs to the FKBP-type PPIase family.</text>
</comment>
<dbReference type="Gene3D" id="3.10.50.40">
    <property type="match status" value="2"/>
</dbReference>
<dbReference type="PROSITE" id="PS50059">
    <property type="entry name" value="FKBP_PPIASE"/>
    <property type="match status" value="1"/>
</dbReference>
<proteinExistence type="inferred from homology"/>
<name>A0A3D9KYJ2_MARFU</name>
<organism evidence="8 9">
    <name type="scientific">Marinoscillum furvescens DSM 4134</name>
    <dbReference type="NCBI Taxonomy" id="1122208"/>
    <lineage>
        <taxon>Bacteria</taxon>
        <taxon>Pseudomonadati</taxon>
        <taxon>Bacteroidota</taxon>
        <taxon>Cytophagia</taxon>
        <taxon>Cytophagales</taxon>
        <taxon>Reichenbachiellaceae</taxon>
        <taxon>Marinoscillum</taxon>
    </lineage>
</organism>
<gene>
    <name evidence="8" type="ORF">C7460_12449</name>
</gene>
<evidence type="ECO:0000256" key="4">
    <source>
        <dbReference type="ARBA" id="ARBA00023235"/>
    </source>
</evidence>
<dbReference type="Proteomes" id="UP000256779">
    <property type="component" value="Unassembled WGS sequence"/>
</dbReference>
<dbReference type="PANTHER" id="PTHR43811:SF19">
    <property type="entry name" value="39 KDA FK506-BINDING NUCLEAR PROTEIN"/>
    <property type="match status" value="1"/>
</dbReference>
<evidence type="ECO:0000259" key="7">
    <source>
        <dbReference type="PROSITE" id="PS50059"/>
    </source>
</evidence>
<evidence type="ECO:0000313" key="8">
    <source>
        <dbReference type="EMBL" id="RED93639.1"/>
    </source>
</evidence>
<dbReference type="RefSeq" id="WP_115869869.1">
    <property type="nucleotide sequence ID" value="NZ_QREG01000024.1"/>
</dbReference>
<keyword evidence="4 5" id="KW-0413">Isomerase</keyword>
<feature type="domain" description="PPIase FKBP-type" evidence="7">
    <location>
        <begin position="203"/>
        <end position="291"/>
    </location>
</feature>
<dbReference type="GO" id="GO:0003755">
    <property type="term" value="F:peptidyl-prolyl cis-trans isomerase activity"/>
    <property type="evidence" value="ECO:0007669"/>
    <property type="project" value="UniProtKB-UniRule"/>
</dbReference>
<evidence type="ECO:0000256" key="2">
    <source>
        <dbReference type="ARBA" id="ARBA00006577"/>
    </source>
</evidence>
<evidence type="ECO:0000256" key="3">
    <source>
        <dbReference type="ARBA" id="ARBA00023110"/>
    </source>
</evidence>
<dbReference type="EC" id="5.2.1.8" evidence="6"/>
<dbReference type="EMBL" id="QREG01000024">
    <property type="protein sequence ID" value="RED93639.1"/>
    <property type="molecule type" value="Genomic_DNA"/>
</dbReference>
<comment type="catalytic activity">
    <reaction evidence="1 5 6">
        <text>[protein]-peptidylproline (omega=180) = [protein]-peptidylproline (omega=0)</text>
        <dbReference type="Rhea" id="RHEA:16237"/>
        <dbReference type="Rhea" id="RHEA-COMP:10747"/>
        <dbReference type="Rhea" id="RHEA-COMP:10748"/>
        <dbReference type="ChEBI" id="CHEBI:83833"/>
        <dbReference type="ChEBI" id="CHEBI:83834"/>
        <dbReference type="EC" id="5.2.1.8"/>
    </reaction>
</comment>
<evidence type="ECO:0000313" key="9">
    <source>
        <dbReference type="Proteomes" id="UP000256779"/>
    </source>
</evidence>
<evidence type="ECO:0000256" key="1">
    <source>
        <dbReference type="ARBA" id="ARBA00000971"/>
    </source>
</evidence>
<sequence>MRKLWIVILVAVAFACTQQPKSFQTESGVEVTYLEKGDGTKPTKDSIIVVQLKVANDSTVFTETTEDQPIALAFDPEMEAGDVQEVLSGLQVGDSVSFTTTAKNLFEETYQSQVPPGIDPESAVNVNMKMADQMSSDAYRAYVTQKREEQMAKEAEELEEKLATDGEAIDAYLAEQGIEPIISDSGLRYVITEEGSGANVEAGDNVTVHYDGRLLSGEAFDSSRDRGQPFSFVVGQGRVIKAWDEGLTYLKKGGKATLYVPSPLGYGSRAAGPVIKPYSILVFDVEVLDIEKSND</sequence>
<dbReference type="OrthoDB" id="9814548at2"/>
<protein>
    <recommendedName>
        <fullName evidence="6">Peptidyl-prolyl cis-trans isomerase</fullName>
        <ecNumber evidence="6">5.2.1.8</ecNumber>
    </recommendedName>
</protein>
<evidence type="ECO:0000256" key="5">
    <source>
        <dbReference type="PROSITE-ProRule" id="PRU00277"/>
    </source>
</evidence>
<keyword evidence="9" id="KW-1185">Reference proteome</keyword>
<dbReference type="AlphaFoldDB" id="A0A3D9KYJ2"/>
<dbReference type="PANTHER" id="PTHR43811">
    <property type="entry name" value="FKBP-TYPE PEPTIDYL-PROLYL CIS-TRANS ISOMERASE FKPA"/>
    <property type="match status" value="1"/>
</dbReference>
<reference evidence="8 9" key="1">
    <citation type="submission" date="2018-07" db="EMBL/GenBank/DDBJ databases">
        <title>Genomic Encyclopedia of Type Strains, Phase IV (KMG-IV): sequencing the most valuable type-strain genomes for metagenomic binning, comparative biology and taxonomic classification.</title>
        <authorList>
            <person name="Goeker M."/>
        </authorList>
    </citation>
    <scope>NUCLEOTIDE SEQUENCE [LARGE SCALE GENOMIC DNA]</scope>
    <source>
        <strain evidence="8 9">DSM 4134</strain>
    </source>
</reference>
<accession>A0A3D9KYJ2</accession>
<comment type="caution">
    <text evidence="8">The sequence shown here is derived from an EMBL/GenBank/DDBJ whole genome shotgun (WGS) entry which is preliminary data.</text>
</comment>
<dbReference type="SUPFAM" id="SSF54534">
    <property type="entry name" value="FKBP-like"/>
    <property type="match status" value="2"/>
</dbReference>